<dbReference type="RefSeq" id="WP_166745392.1">
    <property type="nucleotide sequence ID" value="NZ_BAAAEV010000001.1"/>
</dbReference>
<evidence type="ECO:0000313" key="2">
    <source>
        <dbReference type="EMBL" id="NIJ25260.1"/>
    </source>
</evidence>
<comment type="caution">
    <text evidence="2">The sequence shown here is derived from an EMBL/GenBank/DDBJ whole genome shotgun (WGS) entry which is preliminary data.</text>
</comment>
<evidence type="ECO:0000313" key="3">
    <source>
        <dbReference type="Proteomes" id="UP000788153"/>
    </source>
</evidence>
<keyword evidence="1" id="KW-0472">Membrane</keyword>
<evidence type="ECO:0000256" key="1">
    <source>
        <dbReference type="SAM" id="Phobius"/>
    </source>
</evidence>
<name>A0ABX0U3Z1_9SPHN</name>
<dbReference type="EMBL" id="JAASQP010000001">
    <property type="protein sequence ID" value="NIJ25260.1"/>
    <property type="molecule type" value="Genomic_DNA"/>
</dbReference>
<reference evidence="2 3" key="1">
    <citation type="submission" date="2020-03" db="EMBL/GenBank/DDBJ databases">
        <title>Genomic Encyclopedia of Type Strains, Phase IV (KMG-IV): sequencing the most valuable type-strain genomes for metagenomic binning, comparative biology and taxonomic classification.</title>
        <authorList>
            <person name="Goeker M."/>
        </authorList>
    </citation>
    <scope>NUCLEOTIDE SEQUENCE [LARGE SCALE GENOMIC DNA]</scope>
    <source>
        <strain evidence="2 3">DSM 22753</strain>
    </source>
</reference>
<gene>
    <name evidence="2" type="ORF">FHT01_002802</name>
</gene>
<feature type="transmembrane region" description="Helical" evidence="1">
    <location>
        <begin position="25"/>
        <end position="43"/>
    </location>
</feature>
<protein>
    <submittedName>
        <fullName evidence="2">NhaP-type Na+/H+ or K+/H+ antiporter</fullName>
    </submittedName>
</protein>
<sequence length="49" mass="5012">MNHLAIVIALVGVIGIGAQWIAWRSGLPAIALMLVAGIIAAWSSQASCP</sequence>
<keyword evidence="1" id="KW-0812">Transmembrane</keyword>
<keyword evidence="3" id="KW-1185">Reference proteome</keyword>
<dbReference type="Proteomes" id="UP000788153">
    <property type="component" value="Unassembled WGS sequence"/>
</dbReference>
<organism evidence="2 3">
    <name type="scientific">Sphingomonas japonica</name>
    <dbReference type="NCBI Taxonomy" id="511662"/>
    <lineage>
        <taxon>Bacteria</taxon>
        <taxon>Pseudomonadati</taxon>
        <taxon>Pseudomonadota</taxon>
        <taxon>Alphaproteobacteria</taxon>
        <taxon>Sphingomonadales</taxon>
        <taxon>Sphingomonadaceae</taxon>
        <taxon>Sphingomonas</taxon>
    </lineage>
</organism>
<accession>A0ABX0U3Z1</accession>
<keyword evidence="1" id="KW-1133">Transmembrane helix</keyword>
<proteinExistence type="predicted"/>